<feature type="region of interest" description="Disordered" evidence="1">
    <location>
        <begin position="67"/>
        <end position="88"/>
    </location>
</feature>
<dbReference type="RefSeq" id="WP_197961834.1">
    <property type="nucleotide sequence ID" value="NZ_JACCHP010000015.1"/>
</dbReference>
<proteinExistence type="predicted"/>
<evidence type="ECO:0000256" key="1">
    <source>
        <dbReference type="SAM" id="MobiDB-lite"/>
    </source>
</evidence>
<gene>
    <name evidence="2" type="ORF">HZZ13_23170</name>
</gene>
<keyword evidence="3" id="KW-1185">Reference proteome</keyword>
<evidence type="ECO:0000313" key="2">
    <source>
        <dbReference type="EMBL" id="MBH5400674.1"/>
    </source>
</evidence>
<organism evidence="2 3">
    <name type="scientific">Bradyrhizobium agreste</name>
    <dbReference type="NCBI Taxonomy" id="2751811"/>
    <lineage>
        <taxon>Bacteria</taxon>
        <taxon>Pseudomonadati</taxon>
        <taxon>Pseudomonadota</taxon>
        <taxon>Alphaproteobacteria</taxon>
        <taxon>Hyphomicrobiales</taxon>
        <taxon>Nitrobacteraceae</taxon>
        <taxon>Bradyrhizobium</taxon>
    </lineage>
</organism>
<protein>
    <recommendedName>
        <fullName evidence="4">DUF3551 domain-containing protein</fullName>
    </recommendedName>
</protein>
<accession>A0ABS0PTY9</accession>
<reference evidence="2 3" key="1">
    <citation type="submission" date="2020-07" db="EMBL/GenBank/DDBJ databases">
        <title>Bradyrhizobium diversity isolated from nodules of indigenous legumes of Western Australia.</title>
        <authorList>
            <person name="Klepa M.S."/>
        </authorList>
    </citation>
    <scope>NUCLEOTIDE SEQUENCE [LARGE SCALE GENOMIC DNA]</scope>
    <source>
        <strain evidence="2 3">CNPSo 4010</strain>
    </source>
</reference>
<dbReference type="Proteomes" id="UP000807370">
    <property type="component" value="Unassembled WGS sequence"/>
</dbReference>
<evidence type="ECO:0000313" key="3">
    <source>
        <dbReference type="Proteomes" id="UP000807370"/>
    </source>
</evidence>
<comment type="caution">
    <text evidence="2">The sequence shown here is derived from an EMBL/GenBank/DDBJ whole genome shotgun (WGS) entry which is preliminary data.</text>
</comment>
<evidence type="ECO:0008006" key="4">
    <source>
        <dbReference type="Google" id="ProtNLM"/>
    </source>
</evidence>
<sequence length="88" mass="9327">MERIFGFAAIVAVSAAAAILIPVEQDAAKESAICRLDYDSGVRSCTFETIDQCVSAIAGRGGSCFRGSESEGDASFGHAPNMHVRHRH</sequence>
<dbReference type="EMBL" id="JACCHP010000015">
    <property type="protein sequence ID" value="MBH5400674.1"/>
    <property type="molecule type" value="Genomic_DNA"/>
</dbReference>
<name>A0ABS0PTY9_9BRAD</name>